<evidence type="ECO:0000313" key="3">
    <source>
        <dbReference type="Proteomes" id="UP000789390"/>
    </source>
</evidence>
<dbReference type="PANTHER" id="PTHR21490:SF0">
    <property type="entry name" value="ENKURIN"/>
    <property type="match status" value="1"/>
</dbReference>
<dbReference type="InterPro" id="IPR052102">
    <property type="entry name" value="Enkurin_domain-protein"/>
</dbReference>
<protein>
    <recommendedName>
        <fullName evidence="4">Enkurin domain-containing protein</fullName>
    </recommendedName>
</protein>
<feature type="region of interest" description="Disordered" evidence="1">
    <location>
        <begin position="1"/>
        <end position="29"/>
    </location>
</feature>
<reference evidence="2" key="1">
    <citation type="submission" date="2021-11" db="EMBL/GenBank/DDBJ databases">
        <authorList>
            <person name="Schell T."/>
        </authorList>
    </citation>
    <scope>NUCLEOTIDE SEQUENCE</scope>
    <source>
        <strain evidence="2">M5</strain>
    </source>
</reference>
<name>A0A8J2WFB2_9CRUS</name>
<proteinExistence type="predicted"/>
<evidence type="ECO:0000313" key="2">
    <source>
        <dbReference type="EMBL" id="CAH0099418.1"/>
    </source>
</evidence>
<dbReference type="EMBL" id="CAKKLH010000018">
    <property type="protein sequence ID" value="CAH0099418.1"/>
    <property type="molecule type" value="Genomic_DNA"/>
</dbReference>
<dbReference type="OrthoDB" id="2123594at2759"/>
<accession>A0A8J2WFB2</accession>
<sequence length="218" mass="24816">MVSHFSGALNNTMREREFQTETSKSGRSIKRNHVTPAEREGYVGRRPRANRCSCQRLPPVPKRNDPAPVAYPPSHENYIDFNAKHVDPIHCHEPKLQIVDSKDGHVMDLEKSGLVPHYTAKSTFGRVPNYLKGGQSQHGAPSNNATLRSETTKERPKVAMRVVSKEIEVRQMNSNLQQRWIELEKRLGLISFSRPDKREAIEDELRSIELNLRMAVSG</sequence>
<keyword evidence="3" id="KW-1185">Reference proteome</keyword>
<feature type="compositionally biased region" description="Polar residues" evidence="1">
    <location>
        <begin position="134"/>
        <end position="149"/>
    </location>
</feature>
<dbReference type="AlphaFoldDB" id="A0A8J2WFB2"/>
<evidence type="ECO:0008006" key="4">
    <source>
        <dbReference type="Google" id="ProtNLM"/>
    </source>
</evidence>
<dbReference type="GO" id="GO:0005879">
    <property type="term" value="C:axonemal microtubule"/>
    <property type="evidence" value="ECO:0007669"/>
    <property type="project" value="TreeGrafter"/>
</dbReference>
<dbReference type="GO" id="GO:0001669">
    <property type="term" value="C:acrosomal vesicle"/>
    <property type="evidence" value="ECO:0007669"/>
    <property type="project" value="TreeGrafter"/>
</dbReference>
<comment type="caution">
    <text evidence="2">The sequence shown here is derived from an EMBL/GenBank/DDBJ whole genome shotgun (WGS) entry which is preliminary data.</text>
</comment>
<dbReference type="PANTHER" id="PTHR21490">
    <property type="entry name" value="ENKURIN-RELATED"/>
    <property type="match status" value="1"/>
</dbReference>
<dbReference type="GO" id="GO:0005516">
    <property type="term" value="F:calmodulin binding"/>
    <property type="evidence" value="ECO:0007669"/>
    <property type="project" value="TreeGrafter"/>
</dbReference>
<evidence type="ECO:0000256" key="1">
    <source>
        <dbReference type="SAM" id="MobiDB-lite"/>
    </source>
</evidence>
<dbReference type="Proteomes" id="UP000789390">
    <property type="component" value="Unassembled WGS sequence"/>
</dbReference>
<organism evidence="2 3">
    <name type="scientific">Daphnia galeata</name>
    <dbReference type="NCBI Taxonomy" id="27404"/>
    <lineage>
        <taxon>Eukaryota</taxon>
        <taxon>Metazoa</taxon>
        <taxon>Ecdysozoa</taxon>
        <taxon>Arthropoda</taxon>
        <taxon>Crustacea</taxon>
        <taxon>Branchiopoda</taxon>
        <taxon>Diplostraca</taxon>
        <taxon>Cladocera</taxon>
        <taxon>Anomopoda</taxon>
        <taxon>Daphniidae</taxon>
        <taxon>Daphnia</taxon>
    </lineage>
</organism>
<feature type="region of interest" description="Disordered" evidence="1">
    <location>
        <begin position="133"/>
        <end position="155"/>
    </location>
</feature>
<gene>
    <name evidence="2" type="ORF">DGAL_LOCUS1552</name>
</gene>